<reference evidence="3 4" key="1">
    <citation type="submission" date="2012-08" db="EMBL/GenBank/DDBJ databases">
        <title>The Genome Sequence of Barnesiella intestinihominis YIT 11860.</title>
        <authorList>
            <consortium name="The Broad Institute Genome Sequencing Platform"/>
            <person name="Earl A."/>
            <person name="Ward D."/>
            <person name="Feldgarden M."/>
            <person name="Gevers D."/>
            <person name="Morotomi M."/>
            <person name="Walker B."/>
            <person name="Young S.K."/>
            <person name="Zeng Q."/>
            <person name="Gargeya S."/>
            <person name="Fitzgerald M."/>
            <person name="Haas B."/>
            <person name="Abouelleil A."/>
            <person name="Alvarado L."/>
            <person name="Arachchi H.M."/>
            <person name="Berlin A.M."/>
            <person name="Chapman S.B."/>
            <person name="Goldberg J."/>
            <person name="Griggs A."/>
            <person name="Gujja S."/>
            <person name="Hansen M."/>
            <person name="Howarth C."/>
            <person name="Imamovic A."/>
            <person name="Larimer J."/>
            <person name="McCowen C."/>
            <person name="Montmayeur A."/>
            <person name="Murphy C."/>
            <person name="Neiman D."/>
            <person name="Pearson M."/>
            <person name="Priest M."/>
            <person name="Roberts A."/>
            <person name="Saif S."/>
            <person name="Shea T."/>
            <person name="Sisk P."/>
            <person name="Sykes S."/>
            <person name="Wortman J."/>
            <person name="Nusbaum C."/>
            <person name="Birren B."/>
        </authorList>
    </citation>
    <scope>NUCLEOTIDE SEQUENCE [LARGE SCALE GENOMIC DNA]</scope>
    <source>
        <strain evidence="3 4">YIT 11860</strain>
    </source>
</reference>
<dbReference type="AlphaFoldDB" id="K0XEJ3"/>
<sequence length="684" mass="77272">MNDKWFLGARRVFFALFACWVTLPAFATHRALVEETADAVKVGNGSVELIVPKGKAFNIQSMKLNDGEEMVVPSTNAIPWVLTYKGIQGENPMLFPEHGVYKGYEVIQNDTSASVVFVWDMRLSYEKRMYPIRMKVTATDHSELLYWDLTADLPKGWVISKAQFPRIAVVRPKDGKMITSAGWGNEFDMATGGAYKVTYPSCTGSMQLLLMHNGEGSFYYATEDRNACGKELRAVCGSKSVTFVTEVVTSEGWTDATTGRFDLPWTTVVGYNPDGWQAAALQWYRPFTFTCEWGNKSLQSRNIPQWLLDKDLWIRSKGVTDTVMAAINKTIDFFGEGIGVHTYYWHNYPYDTHYPDYFPAKPEFEGMISTIQKRKCHAVPYINGRLWDPAADSYTALNGASASCRKADGTLYTEIYPTSKVLNTVTCPASSLWHEIIIGLADKIQNELHTNGVYIDQIAAAAPQPCFAKNHGHAAGGGDFWYKSYKALIDSIRGNHLRKDNIVFSEENSECYIPLFDMLLTVNTPHANCRIVPLFPTVYSDRVITCAYTYTPTADVTKGEFRYQNMQCFLYGSQLGWVDPTLLMRDEAKTEATFLRTLMELRKKQHDIFIEGRYIREFVPGGDNPQIDVPTFGKNHVVMGSEWQSKDGQRVWYVVNMDTQVHEVILPSGKSLKMKPLSGKRINL</sequence>
<organism evidence="3 4">
    <name type="scientific">Barnesiella intestinihominis YIT 11860</name>
    <dbReference type="NCBI Taxonomy" id="742726"/>
    <lineage>
        <taxon>Bacteria</taxon>
        <taxon>Pseudomonadati</taxon>
        <taxon>Bacteroidota</taxon>
        <taxon>Bacteroidia</taxon>
        <taxon>Bacteroidales</taxon>
        <taxon>Barnesiellaceae</taxon>
        <taxon>Barnesiella</taxon>
    </lineage>
</organism>
<gene>
    <name evidence="3" type="ORF">HMPREF9448_00456</name>
</gene>
<dbReference type="InterPro" id="IPR046226">
    <property type="entry name" value="DUF6259"/>
</dbReference>
<keyword evidence="4" id="KW-1185">Reference proteome</keyword>
<feature type="chain" id="PRO_5003841289" description="DUF6259 domain-containing protein" evidence="1">
    <location>
        <begin position="28"/>
        <end position="684"/>
    </location>
</feature>
<dbReference type="Proteomes" id="UP000006044">
    <property type="component" value="Unassembled WGS sequence"/>
</dbReference>
<evidence type="ECO:0000256" key="1">
    <source>
        <dbReference type="SAM" id="SignalP"/>
    </source>
</evidence>
<name>K0XEJ3_9BACT</name>
<dbReference type="eggNOG" id="ENOG502ZBHC">
    <property type="taxonomic scope" value="Bacteria"/>
</dbReference>
<dbReference type="Pfam" id="PF19773">
    <property type="entry name" value="DUF6259"/>
    <property type="match status" value="1"/>
</dbReference>
<dbReference type="EMBL" id="ADLE01000001">
    <property type="protein sequence ID" value="EJZ66279.1"/>
    <property type="molecule type" value="Genomic_DNA"/>
</dbReference>
<comment type="caution">
    <text evidence="3">The sequence shown here is derived from an EMBL/GenBank/DDBJ whole genome shotgun (WGS) entry which is preliminary data.</text>
</comment>
<accession>K0XEJ3</accession>
<feature type="signal peptide" evidence="1">
    <location>
        <begin position="1"/>
        <end position="27"/>
    </location>
</feature>
<dbReference type="STRING" id="742726.HMPREF9448_00456"/>
<feature type="domain" description="DUF6259" evidence="2">
    <location>
        <begin position="261"/>
        <end position="550"/>
    </location>
</feature>
<evidence type="ECO:0000259" key="2">
    <source>
        <dbReference type="Pfam" id="PF19773"/>
    </source>
</evidence>
<dbReference type="OrthoDB" id="1097392at2"/>
<protein>
    <recommendedName>
        <fullName evidence="2">DUF6259 domain-containing protein</fullName>
    </recommendedName>
</protein>
<evidence type="ECO:0000313" key="3">
    <source>
        <dbReference type="EMBL" id="EJZ66279.1"/>
    </source>
</evidence>
<evidence type="ECO:0000313" key="4">
    <source>
        <dbReference type="Proteomes" id="UP000006044"/>
    </source>
</evidence>
<keyword evidence="1" id="KW-0732">Signal</keyword>
<dbReference type="RefSeq" id="WP_008860953.1">
    <property type="nucleotide sequence ID" value="NZ_CAXSYG010000002.1"/>
</dbReference>
<dbReference type="PATRIC" id="fig|742726.3.peg.473"/>
<dbReference type="GeneID" id="77847801"/>
<dbReference type="HOGENOM" id="CLU_404748_0_0_10"/>
<proteinExistence type="predicted"/>